<feature type="binding site" evidence="4">
    <location>
        <position position="246"/>
    </location>
    <ligand>
        <name>NADP(+)</name>
        <dbReference type="ChEBI" id="CHEBI:58349"/>
    </ligand>
</feature>
<feature type="binding site" evidence="4">
    <location>
        <position position="66"/>
    </location>
    <ligand>
        <name>shikimate</name>
        <dbReference type="ChEBI" id="CHEBI:36208"/>
    </ligand>
</feature>
<name>A0ABM7XCF5_9BACT</name>
<keyword evidence="4" id="KW-0521">NADP</keyword>
<keyword evidence="4" id="KW-0028">Amino-acid biosynthesis</keyword>
<feature type="binding site" evidence="4">
    <location>
        <position position="91"/>
    </location>
    <ligand>
        <name>shikimate</name>
        <dbReference type="ChEBI" id="CHEBI:36208"/>
    </ligand>
</feature>
<comment type="catalytic activity">
    <reaction evidence="4">
        <text>shikimate + NADP(+) = 3-dehydroshikimate + NADPH + H(+)</text>
        <dbReference type="Rhea" id="RHEA:17737"/>
        <dbReference type="ChEBI" id="CHEBI:15378"/>
        <dbReference type="ChEBI" id="CHEBI:16630"/>
        <dbReference type="ChEBI" id="CHEBI:36208"/>
        <dbReference type="ChEBI" id="CHEBI:57783"/>
        <dbReference type="ChEBI" id="CHEBI:58349"/>
        <dbReference type="EC" id="1.1.1.25"/>
    </reaction>
</comment>
<evidence type="ECO:0000256" key="2">
    <source>
        <dbReference type="ARBA" id="ARBA00023002"/>
    </source>
</evidence>
<feature type="domain" description="Shikimate dehydrogenase substrate binding N-terminal" evidence="5">
    <location>
        <begin position="11"/>
        <end position="93"/>
    </location>
</feature>
<feature type="binding site" evidence="4">
    <location>
        <position position="82"/>
    </location>
    <ligand>
        <name>NADP(+)</name>
        <dbReference type="ChEBI" id="CHEBI:58349"/>
    </ligand>
</feature>
<gene>
    <name evidence="4 7" type="primary">aroE</name>
    <name evidence="7" type="ORF">AMPC_26660</name>
</gene>
<dbReference type="Gene3D" id="3.40.50.720">
    <property type="entry name" value="NAD(P)-binding Rossmann-like Domain"/>
    <property type="match status" value="1"/>
</dbReference>
<evidence type="ECO:0000313" key="8">
    <source>
        <dbReference type="Proteomes" id="UP001162734"/>
    </source>
</evidence>
<evidence type="ECO:0000256" key="3">
    <source>
        <dbReference type="ARBA" id="ARBA00023141"/>
    </source>
</evidence>
<evidence type="ECO:0000313" key="7">
    <source>
        <dbReference type="EMBL" id="BDG09553.1"/>
    </source>
</evidence>
<keyword evidence="2 4" id="KW-0560">Oxidoreductase</keyword>
<evidence type="ECO:0000259" key="6">
    <source>
        <dbReference type="Pfam" id="PF18317"/>
    </source>
</evidence>
<dbReference type="PANTHER" id="PTHR21089">
    <property type="entry name" value="SHIKIMATE DEHYDROGENASE"/>
    <property type="match status" value="1"/>
</dbReference>
<feature type="binding site" evidence="4">
    <location>
        <position position="227"/>
    </location>
    <ligand>
        <name>shikimate</name>
        <dbReference type="ChEBI" id="CHEBI:36208"/>
    </ligand>
</feature>
<proteinExistence type="inferred from homology"/>
<evidence type="ECO:0000256" key="1">
    <source>
        <dbReference type="ARBA" id="ARBA00004871"/>
    </source>
</evidence>
<dbReference type="HAMAP" id="MF_00222">
    <property type="entry name" value="Shikimate_DH_AroE"/>
    <property type="match status" value="1"/>
</dbReference>
<dbReference type="SUPFAM" id="SSF53223">
    <property type="entry name" value="Aminoacid dehydrogenase-like, N-terminal domain"/>
    <property type="match status" value="1"/>
</dbReference>
<organism evidence="7 8">
    <name type="scientific">Anaeromyxobacter paludicola</name>
    <dbReference type="NCBI Taxonomy" id="2918171"/>
    <lineage>
        <taxon>Bacteria</taxon>
        <taxon>Pseudomonadati</taxon>
        <taxon>Myxococcota</taxon>
        <taxon>Myxococcia</taxon>
        <taxon>Myxococcales</taxon>
        <taxon>Cystobacterineae</taxon>
        <taxon>Anaeromyxobacteraceae</taxon>
        <taxon>Anaeromyxobacter</taxon>
    </lineage>
</organism>
<dbReference type="InterPro" id="IPR022893">
    <property type="entry name" value="Shikimate_DH_fam"/>
</dbReference>
<comment type="subunit">
    <text evidence="4">Homodimer.</text>
</comment>
<evidence type="ECO:0000259" key="5">
    <source>
        <dbReference type="Pfam" id="PF08501"/>
    </source>
</evidence>
<dbReference type="Pfam" id="PF18317">
    <property type="entry name" value="SDH_C"/>
    <property type="match status" value="1"/>
</dbReference>
<dbReference type="InterPro" id="IPR036291">
    <property type="entry name" value="NAD(P)-bd_dom_sf"/>
</dbReference>
<dbReference type="SUPFAM" id="SSF51735">
    <property type="entry name" value="NAD(P)-binding Rossmann-fold domains"/>
    <property type="match status" value="1"/>
</dbReference>
<dbReference type="InterPro" id="IPR046346">
    <property type="entry name" value="Aminoacid_DH-like_N_sf"/>
</dbReference>
<dbReference type="RefSeq" id="WP_248341830.1">
    <property type="nucleotide sequence ID" value="NZ_AP025592.1"/>
</dbReference>
<feature type="binding site" evidence="4">
    <location>
        <position position="225"/>
    </location>
    <ligand>
        <name>NADP(+)</name>
        <dbReference type="ChEBI" id="CHEBI:58349"/>
    </ligand>
</feature>
<dbReference type="InterPro" id="IPR013708">
    <property type="entry name" value="Shikimate_DH-bd_N"/>
</dbReference>
<accession>A0ABM7XCF5</accession>
<feature type="binding site" evidence="4">
    <location>
        <begin position="19"/>
        <end position="21"/>
    </location>
    <ligand>
        <name>shikimate</name>
        <dbReference type="ChEBI" id="CHEBI:36208"/>
    </ligand>
</feature>
<feature type="active site" description="Proton acceptor" evidence="4">
    <location>
        <position position="70"/>
    </location>
</feature>
<comment type="similarity">
    <text evidence="4">Belongs to the shikimate dehydrogenase family.</text>
</comment>
<comment type="caution">
    <text evidence="4">Lacks conserved residue(s) required for the propagation of feature annotation.</text>
</comment>
<feature type="binding site" evidence="4">
    <location>
        <position position="253"/>
    </location>
    <ligand>
        <name>shikimate</name>
        <dbReference type="ChEBI" id="CHEBI:36208"/>
    </ligand>
</feature>
<evidence type="ECO:0000256" key="4">
    <source>
        <dbReference type="HAMAP-Rule" id="MF_00222"/>
    </source>
</evidence>
<dbReference type="EMBL" id="AP025592">
    <property type="protein sequence ID" value="BDG09553.1"/>
    <property type="molecule type" value="Genomic_DNA"/>
</dbReference>
<protein>
    <recommendedName>
        <fullName evidence="4">Shikimate dehydrogenase (NADP(+))</fullName>
        <shortName evidence="4">SDH</shortName>
        <ecNumber evidence="4">1.1.1.25</ecNumber>
    </recommendedName>
</protein>
<dbReference type="Gene3D" id="3.40.50.10860">
    <property type="entry name" value="Leucine Dehydrogenase, chain A, domain 1"/>
    <property type="match status" value="1"/>
</dbReference>
<feature type="binding site" evidence="4">
    <location>
        <position position="106"/>
    </location>
    <ligand>
        <name>shikimate</name>
        <dbReference type="ChEBI" id="CHEBI:36208"/>
    </ligand>
</feature>
<comment type="pathway">
    <text evidence="1 4">Metabolic intermediate biosynthesis; chorismate biosynthesis; chorismate from D-erythrose 4-phosphate and phosphoenolpyruvate: step 4/7.</text>
</comment>
<dbReference type="PANTHER" id="PTHR21089:SF1">
    <property type="entry name" value="BIFUNCTIONAL 3-DEHYDROQUINATE DEHYDRATASE_SHIKIMATE DEHYDROGENASE, CHLOROPLASTIC"/>
    <property type="match status" value="1"/>
</dbReference>
<keyword evidence="3 4" id="KW-0057">Aromatic amino acid biosynthesis</keyword>
<dbReference type="EC" id="1.1.1.25" evidence="4"/>
<feature type="binding site" evidence="4">
    <location>
        <begin position="129"/>
        <end position="133"/>
    </location>
    <ligand>
        <name>NADP(+)</name>
        <dbReference type="ChEBI" id="CHEBI:58349"/>
    </ligand>
</feature>
<feature type="domain" description="SDH C-terminal" evidence="6">
    <location>
        <begin position="246"/>
        <end position="275"/>
    </location>
</feature>
<reference evidence="8" key="1">
    <citation type="journal article" date="2022" name="Int. J. Syst. Evol. Microbiol.">
        <title>Anaeromyxobacter oryzae sp. nov., Anaeromyxobacter diazotrophicus sp. nov. and Anaeromyxobacter paludicola sp. nov., isolated from paddy soils.</title>
        <authorList>
            <person name="Itoh H."/>
            <person name="Xu Z."/>
            <person name="Mise K."/>
            <person name="Masuda Y."/>
            <person name="Ushijima N."/>
            <person name="Hayakawa C."/>
            <person name="Shiratori Y."/>
            <person name="Senoo K."/>
        </authorList>
    </citation>
    <scope>NUCLEOTIDE SEQUENCE [LARGE SCALE GENOMIC DNA]</scope>
    <source>
        <strain evidence="8">Red630</strain>
    </source>
</reference>
<dbReference type="InterPro" id="IPR041121">
    <property type="entry name" value="SDH_C"/>
</dbReference>
<dbReference type="Pfam" id="PF08501">
    <property type="entry name" value="Shikimate_dh_N"/>
    <property type="match status" value="1"/>
</dbReference>
<keyword evidence="8" id="KW-1185">Reference proteome</keyword>
<sequence>MISGRTTLYGVVGWPVAHSRSPAMQNAAFAALGLDAAYVALPAEPARIEEALRGAFALGFQGLNVTVPHKQDALAAAASADEVARAVGAANTLKRGPSGWEAANTDAPACVSLLAGAGVKPGQRALLLGAGGAARAALWALRQLGLEVAVAARREEKARELAAVPPAPAAGAGTGGGAPVSVLPWAEARHDSESFDAVVNGTSIGLHEKTTCPVPLRSGQVVLDFVYGDTPFARAARDAGAAFVSGEEVLLRQGALALEIWTGRPAPEAAMRAALNGAP</sequence>
<comment type="function">
    <text evidence="4">Involved in the biosynthesis of the chorismate, which leads to the biosynthesis of aromatic amino acids. Catalyzes the reversible NADPH linked reduction of 3-dehydroshikimate (DHSA) to yield shikimate (SA).</text>
</comment>
<dbReference type="Proteomes" id="UP001162734">
    <property type="component" value="Chromosome"/>
</dbReference>